<gene>
    <name evidence="1" type="ORF">CH338_06275</name>
</gene>
<name>A0A327KSS0_9BRAD</name>
<keyword evidence="2" id="KW-1185">Reference proteome</keyword>
<accession>A0A327KSS0</accession>
<dbReference type="AlphaFoldDB" id="A0A327KSS0"/>
<dbReference type="RefSeq" id="WP_111356278.1">
    <property type="nucleotide sequence ID" value="NZ_NHSK01000074.1"/>
</dbReference>
<sequence length="99" mass="11141">MTKDDAEKMIDDLVLAAQSEALYPYRPHLAAQTTALKERAISKLRLPHPEQTVEIVAAGMHFVAEFDAVWKEPHVKFPSAEAYSYLRGARDRFAKTIGL</sequence>
<protein>
    <submittedName>
        <fullName evidence="1">Uncharacterized protein</fullName>
    </submittedName>
</protein>
<proteinExistence type="predicted"/>
<reference evidence="1 2" key="1">
    <citation type="submission" date="2017-07" db="EMBL/GenBank/DDBJ databases">
        <title>Draft Genome Sequences of Select Purple Nonsulfur Bacteria.</title>
        <authorList>
            <person name="Lasarre B."/>
            <person name="Mckinlay J.B."/>
        </authorList>
    </citation>
    <scope>NUCLEOTIDE SEQUENCE [LARGE SCALE GENOMIC DNA]</scope>
    <source>
        <strain evidence="1 2">DSM 11907</strain>
    </source>
</reference>
<organism evidence="1 2">
    <name type="scientific">Rhodoplanes elegans</name>
    <dbReference type="NCBI Taxonomy" id="29408"/>
    <lineage>
        <taxon>Bacteria</taxon>
        <taxon>Pseudomonadati</taxon>
        <taxon>Pseudomonadota</taxon>
        <taxon>Alphaproteobacteria</taxon>
        <taxon>Hyphomicrobiales</taxon>
        <taxon>Nitrobacteraceae</taxon>
        <taxon>Rhodoplanes</taxon>
    </lineage>
</organism>
<evidence type="ECO:0000313" key="1">
    <source>
        <dbReference type="EMBL" id="RAI40445.1"/>
    </source>
</evidence>
<comment type="caution">
    <text evidence="1">The sequence shown here is derived from an EMBL/GenBank/DDBJ whole genome shotgun (WGS) entry which is preliminary data.</text>
</comment>
<dbReference type="EMBL" id="NPEU01000041">
    <property type="protein sequence ID" value="RAI40445.1"/>
    <property type="molecule type" value="Genomic_DNA"/>
</dbReference>
<evidence type="ECO:0000313" key="2">
    <source>
        <dbReference type="Proteomes" id="UP000248863"/>
    </source>
</evidence>
<dbReference type="Proteomes" id="UP000248863">
    <property type="component" value="Unassembled WGS sequence"/>
</dbReference>